<gene>
    <name evidence="2" type="ORF">RRG08_008483</name>
</gene>
<accession>A0AAE0Z861</accession>
<sequence length="110" mass="12525">MQVVSVPTLEEPGFDTSTSEMSKLPPEEDIPPERVSHPFAAAVENRVMYPFCTGGHNPGLQRERTVYTRRDRNKQGHRGLWTSPDVSRHDARIRHYDLFPCPVPVLSQDV</sequence>
<feature type="region of interest" description="Disordered" evidence="1">
    <location>
        <begin position="1"/>
        <end position="33"/>
    </location>
</feature>
<keyword evidence="3" id="KW-1185">Reference proteome</keyword>
<dbReference type="Proteomes" id="UP001283361">
    <property type="component" value="Unassembled WGS sequence"/>
</dbReference>
<reference evidence="2" key="1">
    <citation type="journal article" date="2023" name="G3 (Bethesda)">
        <title>A reference genome for the long-term kleptoplast-retaining sea slug Elysia crispata morphotype clarki.</title>
        <authorList>
            <person name="Eastman K.E."/>
            <person name="Pendleton A.L."/>
            <person name="Shaikh M.A."/>
            <person name="Suttiyut T."/>
            <person name="Ogas R."/>
            <person name="Tomko P."/>
            <person name="Gavelis G."/>
            <person name="Widhalm J.R."/>
            <person name="Wisecaver J.H."/>
        </authorList>
    </citation>
    <scope>NUCLEOTIDE SEQUENCE</scope>
    <source>
        <strain evidence="2">ECLA1</strain>
    </source>
</reference>
<evidence type="ECO:0000313" key="3">
    <source>
        <dbReference type="Proteomes" id="UP001283361"/>
    </source>
</evidence>
<organism evidence="2 3">
    <name type="scientific">Elysia crispata</name>
    <name type="common">lettuce slug</name>
    <dbReference type="NCBI Taxonomy" id="231223"/>
    <lineage>
        <taxon>Eukaryota</taxon>
        <taxon>Metazoa</taxon>
        <taxon>Spiralia</taxon>
        <taxon>Lophotrochozoa</taxon>
        <taxon>Mollusca</taxon>
        <taxon>Gastropoda</taxon>
        <taxon>Heterobranchia</taxon>
        <taxon>Euthyneura</taxon>
        <taxon>Panpulmonata</taxon>
        <taxon>Sacoglossa</taxon>
        <taxon>Placobranchoidea</taxon>
        <taxon>Plakobranchidae</taxon>
        <taxon>Elysia</taxon>
    </lineage>
</organism>
<dbReference type="AlphaFoldDB" id="A0AAE0Z861"/>
<evidence type="ECO:0000256" key="1">
    <source>
        <dbReference type="SAM" id="MobiDB-lite"/>
    </source>
</evidence>
<name>A0AAE0Z861_9GAST</name>
<comment type="caution">
    <text evidence="2">The sequence shown here is derived from an EMBL/GenBank/DDBJ whole genome shotgun (WGS) entry which is preliminary data.</text>
</comment>
<dbReference type="EMBL" id="JAWDGP010004422">
    <property type="protein sequence ID" value="KAK3764603.1"/>
    <property type="molecule type" value="Genomic_DNA"/>
</dbReference>
<protein>
    <submittedName>
        <fullName evidence="2">Uncharacterized protein</fullName>
    </submittedName>
</protein>
<evidence type="ECO:0000313" key="2">
    <source>
        <dbReference type="EMBL" id="KAK3764603.1"/>
    </source>
</evidence>
<proteinExistence type="predicted"/>